<organism evidence="2 3">
    <name type="scientific">Striga asiatica</name>
    <name type="common">Asiatic witchweed</name>
    <name type="synonym">Buchnera asiatica</name>
    <dbReference type="NCBI Taxonomy" id="4170"/>
    <lineage>
        <taxon>Eukaryota</taxon>
        <taxon>Viridiplantae</taxon>
        <taxon>Streptophyta</taxon>
        <taxon>Embryophyta</taxon>
        <taxon>Tracheophyta</taxon>
        <taxon>Spermatophyta</taxon>
        <taxon>Magnoliopsida</taxon>
        <taxon>eudicotyledons</taxon>
        <taxon>Gunneridae</taxon>
        <taxon>Pentapetalae</taxon>
        <taxon>asterids</taxon>
        <taxon>lamiids</taxon>
        <taxon>Lamiales</taxon>
        <taxon>Orobanchaceae</taxon>
        <taxon>Buchnereae</taxon>
        <taxon>Striga</taxon>
    </lineage>
</organism>
<feature type="region of interest" description="Disordered" evidence="1">
    <location>
        <begin position="1"/>
        <end position="109"/>
    </location>
</feature>
<reference evidence="3" key="1">
    <citation type="journal article" date="2019" name="Curr. Biol.">
        <title>Genome Sequence of Striga asiatica Provides Insight into the Evolution of Plant Parasitism.</title>
        <authorList>
            <person name="Yoshida S."/>
            <person name="Kim S."/>
            <person name="Wafula E.K."/>
            <person name="Tanskanen J."/>
            <person name="Kim Y.M."/>
            <person name="Honaas L."/>
            <person name="Yang Z."/>
            <person name="Spallek T."/>
            <person name="Conn C.E."/>
            <person name="Ichihashi Y."/>
            <person name="Cheong K."/>
            <person name="Cui S."/>
            <person name="Der J.P."/>
            <person name="Gundlach H."/>
            <person name="Jiao Y."/>
            <person name="Hori C."/>
            <person name="Ishida J.K."/>
            <person name="Kasahara H."/>
            <person name="Kiba T."/>
            <person name="Kim M.S."/>
            <person name="Koo N."/>
            <person name="Laohavisit A."/>
            <person name="Lee Y.H."/>
            <person name="Lumba S."/>
            <person name="McCourt P."/>
            <person name="Mortimer J.C."/>
            <person name="Mutuku J.M."/>
            <person name="Nomura T."/>
            <person name="Sasaki-Sekimoto Y."/>
            <person name="Seto Y."/>
            <person name="Wang Y."/>
            <person name="Wakatake T."/>
            <person name="Sakakibara H."/>
            <person name="Demura T."/>
            <person name="Yamaguchi S."/>
            <person name="Yoneyama K."/>
            <person name="Manabe R.I."/>
            <person name="Nelson D.C."/>
            <person name="Schulman A.H."/>
            <person name="Timko M.P."/>
            <person name="dePamphilis C.W."/>
            <person name="Choi D."/>
            <person name="Shirasu K."/>
        </authorList>
    </citation>
    <scope>NUCLEOTIDE SEQUENCE [LARGE SCALE GENOMIC DNA]</scope>
    <source>
        <strain evidence="3">cv. UVA1</strain>
    </source>
</reference>
<feature type="compositionally biased region" description="Low complexity" evidence="1">
    <location>
        <begin position="7"/>
        <end position="31"/>
    </location>
</feature>
<name>A0A5A7QBS6_STRAF</name>
<accession>A0A5A7QBS6</accession>
<keyword evidence="3" id="KW-1185">Reference proteome</keyword>
<protein>
    <submittedName>
        <fullName evidence="2">Alpha/beta-Hydrolases superfamily protein</fullName>
    </submittedName>
</protein>
<dbReference type="GO" id="GO:0016787">
    <property type="term" value="F:hydrolase activity"/>
    <property type="evidence" value="ECO:0007669"/>
    <property type="project" value="UniProtKB-KW"/>
</dbReference>
<keyword evidence="2" id="KW-0378">Hydrolase</keyword>
<dbReference type="EMBL" id="BKCP01006294">
    <property type="protein sequence ID" value="GER42356.1"/>
    <property type="molecule type" value="Genomic_DNA"/>
</dbReference>
<gene>
    <name evidence="2" type="ORF">STAS_19138</name>
</gene>
<evidence type="ECO:0000256" key="1">
    <source>
        <dbReference type="SAM" id="MobiDB-lite"/>
    </source>
</evidence>
<comment type="caution">
    <text evidence="2">The sequence shown here is derived from an EMBL/GenBank/DDBJ whole genome shotgun (WGS) entry which is preliminary data.</text>
</comment>
<dbReference type="Proteomes" id="UP000325081">
    <property type="component" value="Unassembled WGS sequence"/>
</dbReference>
<proteinExistence type="predicted"/>
<evidence type="ECO:0000313" key="3">
    <source>
        <dbReference type="Proteomes" id="UP000325081"/>
    </source>
</evidence>
<evidence type="ECO:0000313" key="2">
    <source>
        <dbReference type="EMBL" id="GER42356.1"/>
    </source>
</evidence>
<feature type="compositionally biased region" description="Basic and acidic residues" evidence="1">
    <location>
        <begin position="93"/>
        <end position="109"/>
    </location>
</feature>
<dbReference type="AlphaFoldDB" id="A0A5A7QBS6"/>
<sequence>MAHQEKPAVAGAAAGPPLAETAAAGKGAAVGESRVKKGSSEVGRMSHGGSGRTGNSERVSVSLHERQTSLMRVRSPMHRLPNIRPITSSGSPSKEEEREGGLWAPREKPGMKDVKRREYHLRKGNNIVNFVYMEIQI</sequence>